<evidence type="ECO:0000313" key="2">
    <source>
        <dbReference type="Proteomes" id="UP000805193"/>
    </source>
</evidence>
<proteinExistence type="predicted"/>
<sequence>MYVDGKLRLRTSHRYYTQVQMLMYILNLKECFFFVYTTVDSVTVLVDRDNPFLETAVSLDTGKSFISQDHVSSFNQLKKSGVHGHM</sequence>
<reference evidence="1 2" key="1">
    <citation type="journal article" date="2020" name="Cell">
        <title>Large-Scale Comparative Analyses of Tick Genomes Elucidate Their Genetic Diversity and Vector Capacities.</title>
        <authorList>
            <consortium name="Tick Genome and Microbiome Consortium (TIGMIC)"/>
            <person name="Jia N."/>
            <person name="Wang J."/>
            <person name="Shi W."/>
            <person name="Du L."/>
            <person name="Sun Y."/>
            <person name="Zhan W."/>
            <person name="Jiang J.F."/>
            <person name="Wang Q."/>
            <person name="Zhang B."/>
            <person name="Ji P."/>
            <person name="Bell-Sakyi L."/>
            <person name="Cui X.M."/>
            <person name="Yuan T.T."/>
            <person name="Jiang B.G."/>
            <person name="Yang W.F."/>
            <person name="Lam T.T."/>
            <person name="Chang Q.C."/>
            <person name="Ding S.J."/>
            <person name="Wang X.J."/>
            <person name="Zhu J.G."/>
            <person name="Ruan X.D."/>
            <person name="Zhao L."/>
            <person name="Wei J.T."/>
            <person name="Ye R.Z."/>
            <person name="Que T.C."/>
            <person name="Du C.H."/>
            <person name="Zhou Y.H."/>
            <person name="Cheng J.X."/>
            <person name="Dai P.F."/>
            <person name="Guo W.B."/>
            <person name="Han X.H."/>
            <person name="Huang E.J."/>
            <person name="Li L.F."/>
            <person name="Wei W."/>
            <person name="Gao Y.C."/>
            <person name="Liu J.Z."/>
            <person name="Shao H.Z."/>
            <person name="Wang X."/>
            <person name="Wang C.C."/>
            <person name="Yang T.C."/>
            <person name="Huo Q.B."/>
            <person name="Li W."/>
            <person name="Chen H.Y."/>
            <person name="Chen S.E."/>
            <person name="Zhou L.G."/>
            <person name="Ni X.B."/>
            <person name="Tian J.H."/>
            <person name="Sheng Y."/>
            <person name="Liu T."/>
            <person name="Pan Y.S."/>
            <person name="Xia L.Y."/>
            <person name="Li J."/>
            <person name="Zhao F."/>
            <person name="Cao W.C."/>
        </authorList>
    </citation>
    <scope>NUCLEOTIDE SEQUENCE [LARGE SCALE GENOMIC DNA]</scope>
    <source>
        <strain evidence="1">Iper-2018</strain>
    </source>
</reference>
<accession>A0AC60P872</accession>
<name>A0AC60P872_IXOPE</name>
<keyword evidence="2" id="KW-1185">Reference proteome</keyword>
<gene>
    <name evidence="1" type="ORF">HPB47_007346</name>
</gene>
<dbReference type="EMBL" id="JABSTQ010011065">
    <property type="protein sequence ID" value="KAG0415482.1"/>
    <property type="molecule type" value="Genomic_DNA"/>
</dbReference>
<comment type="caution">
    <text evidence="1">The sequence shown here is derived from an EMBL/GenBank/DDBJ whole genome shotgun (WGS) entry which is preliminary data.</text>
</comment>
<dbReference type="Proteomes" id="UP000805193">
    <property type="component" value="Unassembled WGS sequence"/>
</dbReference>
<protein>
    <submittedName>
        <fullName evidence="1">Uncharacterized protein</fullName>
    </submittedName>
</protein>
<organism evidence="1 2">
    <name type="scientific">Ixodes persulcatus</name>
    <name type="common">Taiga tick</name>
    <dbReference type="NCBI Taxonomy" id="34615"/>
    <lineage>
        <taxon>Eukaryota</taxon>
        <taxon>Metazoa</taxon>
        <taxon>Ecdysozoa</taxon>
        <taxon>Arthropoda</taxon>
        <taxon>Chelicerata</taxon>
        <taxon>Arachnida</taxon>
        <taxon>Acari</taxon>
        <taxon>Parasitiformes</taxon>
        <taxon>Ixodida</taxon>
        <taxon>Ixodoidea</taxon>
        <taxon>Ixodidae</taxon>
        <taxon>Ixodinae</taxon>
        <taxon>Ixodes</taxon>
    </lineage>
</organism>
<evidence type="ECO:0000313" key="1">
    <source>
        <dbReference type="EMBL" id="KAG0415482.1"/>
    </source>
</evidence>